<dbReference type="OrthoDB" id="6430367at2759"/>
<gene>
    <name evidence="1" type="ORF">NPIL_128571</name>
</gene>
<dbReference type="EMBL" id="BMAW01106882">
    <property type="protein sequence ID" value="GFT26443.1"/>
    <property type="molecule type" value="Genomic_DNA"/>
</dbReference>
<sequence>MIRQFITAQLSLGDIHLVSPSSMMVAYGTMKAVEYIIVITDQVHPFMGSVFQKVDEISKQNNTLCHETKIVSNWFIGHNSVFNVLPGDFIP</sequence>
<evidence type="ECO:0000313" key="1">
    <source>
        <dbReference type="EMBL" id="GFT26443.1"/>
    </source>
</evidence>
<dbReference type="Proteomes" id="UP000887013">
    <property type="component" value="Unassembled WGS sequence"/>
</dbReference>
<proteinExistence type="predicted"/>
<reference evidence="1" key="1">
    <citation type="submission" date="2020-08" db="EMBL/GenBank/DDBJ databases">
        <title>Multicomponent nature underlies the extraordinary mechanical properties of spider dragline silk.</title>
        <authorList>
            <person name="Kono N."/>
            <person name="Nakamura H."/>
            <person name="Mori M."/>
            <person name="Yoshida Y."/>
            <person name="Ohtoshi R."/>
            <person name="Malay A.D."/>
            <person name="Moran D.A.P."/>
            <person name="Tomita M."/>
            <person name="Numata K."/>
            <person name="Arakawa K."/>
        </authorList>
    </citation>
    <scope>NUCLEOTIDE SEQUENCE</scope>
</reference>
<organism evidence="1 2">
    <name type="scientific">Nephila pilipes</name>
    <name type="common">Giant wood spider</name>
    <name type="synonym">Nephila maculata</name>
    <dbReference type="NCBI Taxonomy" id="299642"/>
    <lineage>
        <taxon>Eukaryota</taxon>
        <taxon>Metazoa</taxon>
        <taxon>Ecdysozoa</taxon>
        <taxon>Arthropoda</taxon>
        <taxon>Chelicerata</taxon>
        <taxon>Arachnida</taxon>
        <taxon>Araneae</taxon>
        <taxon>Araneomorphae</taxon>
        <taxon>Entelegynae</taxon>
        <taxon>Araneoidea</taxon>
        <taxon>Nephilidae</taxon>
        <taxon>Nephila</taxon>
    </lineage>
</organism>
<comment type="caution">
    <text evidence="1">The sequence shown here is derived from an EMBL/GenBank/DDBJ whole genome shotgun (WGS) entry which is preliminary data.</text>
</comment>
<evidence type="ECO:0000313" key="2">
    <source>
        <dbReference type="Proteomes" id="UP000887013"/>
    </source>
</evidence>
<accession>A0A8X6NQI2</accession>
<keyword evidence="2" id="KW-1185">Reference proteome</keyword>
<name>A0A8X6NQI2_NEPPI</name>
<dbReference type="AlphaFoldDB" id="A0A8X6NQI2"/>
<protein>
    <submittedName>
        <fullName evidence="1">Uncharacterized protein</fullName>
    </submittedName>
</protein>